<dbReference type="Proteomes" id="UP001595617">
    <property type="component" value="Unassembled WGS sequence"/>
</dbReference>
<organism evidence="4 5">
    <name type="scientific">Saccharospirillum mangrovi</name>
    <dbReference type="NCBI Taxonomy" id="2161747"/>
    <lineage>
        <taxon>Bacteria</taxon>
        <taxon>Pseudomonadati</taxon>
        <taxon>Pseudomonadota</taxon>
        <taxon>Gammaproteobacteria</taxon>
        <taxon>Oceanospirillales</taxon>
        <taxon>Saccharospirillaceae</taxon>
        <taxon>Saccharospirillum</taxon>
    </lineage>
</organism>
<evidence type="ECO:0000313" key="4">
    <source>
        <dbReference type="EMBL" id="MFC3852697.1"/>
    </source>
</evidence>
<keyword evidence="2" id="KW-0235">DNA replication</keyword>
<keyword evidence="1" id="KW-0963">Cytoplasm</keyword>
<name>A0ABV7ZZW5_9GAMM</name>
<gene>
    <name evidence="4" type="ORF">ACFOOG_07625</name>
</gene>
<keyword evidence="3" id="KW-0238">DNA-binding</keyword>
<dbReference type="Pfam" id="PF05472">
    <property type="entry name" value="Ter"/>
    <property type="match status" value="1"/>
</dbReference>
<reference evidence="5" key="1">
    <citation type="journal article" date="2019" name="Int. J. Syst. Evol. Microbiol.">
        <title>The Global Catalogue of Microorganisms (GCM) 10K type strain sequencing project: providing services to taxonomists for standard genome sequencing and annotation.</title>
        <authorList>
            <consortium name="The Broad Institute Genomics Platform"/>
            <consortium name="The Broad Institute Genome Sequencing Center for Infectious Disease"/>
            <person name="Wu L."/>
            <person name="Ma J."/>
        </authorList>
    </citation>
    <scope>NUCLEOTIDE SEQUENCE [LARGE SCALE GENOMIC DNA]</scope>
    <source>
        <strain evidence="5">IBRC 10765</strain>
    </source>
</reference>
<evidence type="ECO:0000256" key="1">
    <source>
        <dbReference type="ARBA" id="ARBA00022490"/>
    </source>
</evidence>
<sequence length="278" mass="32614">MSRELTYLFDDWLVVTQQLTLKIRQEVPQSWMWGTVHHNETIKRLCQALEDIWYLDGQDGRATRHHIGVVKVSPAIMRMVVRSNDLKARFHQHLLELKKNKPELWPETSARLVKRSSHVQGALEKEGMVRLHLKQFSRSLPVVTEVPKKITFNWYSSGRSIKRVTRDQVLEKLFKLGLEKTHIRLEYQRVASLPEHEPLAQVQQQAPLIRANLRYNSDAREAFNVAMPIFMPTDDTFAFPDITQPPDTPPKQRQRAVRSDQKLDLEPFVSSLRVHRYR</sequence>
<dbReference type="InterPro" id="IPR008865">
    <property type="entry name" value="DNA_replication_term_site-bd"/>
</dbReference>
<comment type="caution">
    <text evidence="4">The sequence shown here is derived from an EMBL/GenBank/DDBJ whole genome shotgun (WGS) entry which is preliminary data.</text>
</comment>
<dbReference type="SUPFAM" id="SSF56596">
    <property type="entry name" value="Replication terminator protein (Tus)"/>
    <property type="match status" value="1"/>
</dbReference>
<keyword evidence="5" id="KW-1185">Reference proteome</keyword>
<dbReference type="Gene3D" id="3.50.14.10">
    <property type="entry name" value="Replication terminator Tus, domain 1 superfamily/Replication terminator Tus"/>
    <property type="match status" value="1"/>
</dbReference>
<proteinExistence type="predicted"/>
<dbReference type="InterPro" id="IPR036384">
    <property type="entry name" value="Tus_sf"/>
</dbReference>
<evidence type="ECO:0000256" key="2">
    <source>
        <dbReference type="ARBA" id="ARBA00022705"/>
    </source>
</evidence>
<evidence type="ECO:0000256" key="3">
    <source>
        <dbReference type="ARBA" id="ARBA00023125"/>
    </source>
</evidence>
<protein>
    <submittedName>
        <fullName evidence="4">DNA replication terminus site-binding protein</fullName>
    </submittedName>
</protein>
<dbReference type="EMBL" id="JBHRYR010000003">
    <property type="protein sequence ID" value="MFC3852697.1"/>
    <property type="molecule type" value="Genomic_DNA"/>
</dbReference>
<dbReference type="InterPro" id="IPR036381">
    <property type="entry name" value="Tus_dom1"/>
</dbReference>
<accession>A0ABV7ZZW5</accession>
<dbReference type="RefSeq" id="WP_380695153.1">
    <property type="nucleotide sequence ID" value="NZ_JBHRYR010000003.1"/>
</dbReference>
<evidence type="ECO:0000313" key="5">
    <source>
        <dbReference type="Proteomes" id="UP001595617"/>
    </source>
</evidence>